<feature type="compositionally biased region" description="Polar residues" evidence="1">
    <location>
        <begin position="7"/>
        <end position="25"/>
    </location>
</feature>
<evidence type="ECO:0000313" key="2">
    <source>
        <dbReference type="EMBL" id="CRZ07995.1"/>
    </source>
</evidence>
<name>A0A0H5R1D1_9EUKA</name>
<evidence type="ECO:0000256" key="1">
    <source>
        <dbReference type="SAM" id="MobiDB-lite"/>
    </source>
</evidence>
<feature type="region of interest" description="Disordered" evidence="1">
    <location>
        <begin position="1"/>
        <end position="49"/>
    </location>
</feature>
<dbReference type="EMBL" id="HACM01007553">
    <property type="protein sequence ID" value="CRZ07995.1"/>
    <property type="molecule type" value="Transcribed_RNA"/>
</dbReference>
<dbReference type="AlphaFoldDB" id="A0A0H5R1D1"/>
<accession>A0A0H5R1D1</accession>
<reference evidence="2" key="1">
    <citation type="submission" date="2015-04" db="EMBL/GenBank/DDBJ databases">
        <title>The genome sequence of the plant pathogenic Rhizarian Plasmodiophora brassicae reveals insights in its biotrophic life cycle and the origin of chitin synthesis.</title>
        <authorList>
            <person name="Schwelm A."/>
            <person name="Fogelqvist J."/>
            <person name="Knaust A."/>
            <person name="Julke S."/>
            <person name="Lilja T."/>
            <person name="Dhandapani V."/>
            <person name="Bonilla-Rosso G."/>
            <person name="Karlsson M."/>
            <person name="Shevchenko A."/>
            <person name="Choi S.R."/>
            <person name="Kim H.G."/>
            <person name="Park J.Y."/>
            <person name="Lim Y.P."/>
            <person name="Ludwig-Muller J."/>
            <person name="Dixelius C."/>
        </authorList>
    </citation>
    <scope>NUCLEOTIDE SEQUENCE</scope>
    <source>
        <tissue evidence="2">Potato root galls</tissue>
    </source>
</reference>
<dbReference type="EMBL" id="HACM01007556">
    <property type="protein sequence ID" value="CRZ07998.1"/>
    <property type="molecule type" value="Transcribed_RNA"/>
</dbReference>
<dbReference type="EMBL" id="HACM01007554">
    <property type="protein sequence ID" value="CRZ07996.1"/>
    <property type="molecule type" value="Transcribed_RNA"/>
</dbReference>
<dbReference type="EMBL" id="HACM01007555">
    <property type="protein sequence ID" value="CRZ07997.1"/>
    <property type="molecule type" value="Transcribed_RNA"/>
</dbReference>
<organism evidence="2">
    <name type="scientific">Spongospora subterranea</name>
    <dbReference type="NCBI Taxonomy" id="70186"/>
    <lineage>
        <taxon>Eukaryota</taxon>
        <taxon>Sar</taxon>
        <taxon>Rhizaria</taxon>
        <taxon>Endomyxa</taxon>
        <taxon>Phytomyxea</taxon>
        <taxon>Plasmodiophorida</taxon>
        <taxon>Plasmodiophoridae</taxon>
        <taxon>Spongospora</taxon>
    </lineage>
</organism>
<proteinExistence type="predicted"/>
<sequence>MKGLQTKLRNSSGIEGTAQGATQAHTMHHIAGLSEEKTKKPISNNTANSSVSTIYESDTDIVTGFHTSSIGTTQTSYLIDSGANVSMTNDKSILQNTQQNIGLK</sequence>
<protein>
    <submittedName>
        <fullName evidence="2">Uncharacterized protein</fullName>
    </submittedName>
</protein>